<dbReference type="InterPro" id="IPR029069">
    <property type="entry name" value="HotDog_dom_sf"/>
</dbReference>
<dbReference type="AlphaFoldDB" id="A0A0P4RB89"/>
<dbReference type="EMBL" id="BBNO01000006">
    <property type="protein sequence ID" value="GAO09868.1"/>
    <property type="molecule type" value="Genomic_DNA"/>
</dbReference>
<dbReference type="CDD" id="cd00586">
    <property type="entry name" value="4HBT"/>
    <property type="match status" value="1"/>
</dbReference>
<dbReference type="Pfam" id="PF13279">
    <property type="entry name" value="4HBT_2"/>
    <property type="match status" value="1"/>
</dbReference>
<dbReference type="OrthoDB" id="194128at2"/>
<accession>A0A0P4RB89</accession>
<evidence type="ECO:0000313" key="1">
    <source>
        <dbReference type="EMBL" id="GAO09868.1"/>
    </source>
</evidence>
<organism evidence="1 2">
    <name type="scientific">Streptomyces lydicamycinicus</name>
    <dbReference type="NCBI Taxonomy" id="1546107"/>
    <lineage>
        <taxon>Bacteria</taxon>
        <taxon>Bacillati</taxon>
        <taxon>Actinomycetota</taxon>
        <taxon>Actinomycetes</taxon>
        <taxon>Kitasatosporales</taxon>
        <taxon>Streptomycetaceae</taxon>
        <taxon>Streptomyces</taxon>
    </lineage>
</organism>
<proteinExistence type="predicted"/>
<keyword evidence="2" id="KW-1185">Reference proteome</keyword>
<name>A0A0P4RB89_9ACTN</name>
<protein>
    <submittedName>
        <fullName evidence="1">Uncharacterized protein</fullName>
    </submittedName>
</protein>
<sequence length="168" mass="18692">MSVEPLQASTVPYGELVPVTVHFDDLDALGMLHNSRYPLLAERAWAEYWHGQGFTFDGDWAAAGDMCNVIKEMKVSYERPITRPGRYAAHLWVERLGRTGLTYGFRLCSADGTETFAQGHRVLVRVDAQTLRPTPWSDRARAIAGRLLRPEAVDTGTETGREAEAEAA</sequence>
<dbReference type="SUPFAM" id="SSF54637">
    <property type="entry name" value="Thioesterase/thiol ester dehydrase-isomerase"/>
    <property type="match status" value="1"/>
</dbReference>
<evidence type="ECO:0000313" key="2">
    <source>
        <dbReference type="Proteomes" id="UP000048965"/>
    </source>
</evidence>
<gene>
    <name evidence="1" type="ORF">TPA0598_06_00330</name>
</gene>
<reference evidence="1 2" key="2">
    <citation type="journal article" date="2015" name="Stand. Genomic Sci.">
        <title>Draft genome sequence of marine-derived Streptomyces sp. TP-A0598, a producer of anti-MRSA antibiotic lydicamycins.</title>
        <authorList>
            <person name="Komaki H."/>
            <person name="Ichikawa N."/>
            <person name="Hosoyama A."/>
            <person name="Fujita N."/>
            <person name="Igarashi Y."/>
        </authorList>
    </citation>
    <scope>NUCLEOTIDE SEQUENCE [LARGE SCALE GENOMIC DNA]</scope>
    <source>
        <strain evidence="1 2">NBRC 110027</strain>
    </source>
</reference>
<dbReference type="RefSeq" id="WP_042156796.1">
    <property type="nucleotide sequence ID" value="NZ_BBNO01000006.1"/>
</dbReference>
<comment type="caution">
    <text evidence="1">The sequence shown here is derived from an EMBL/GenBank/DDBJ whole genome shotgun (WGS) entry which is preliminary data.</text>
</comment>
<dbReference type="Gene3D" id="3.10.129.10">
    <property type="entry name" value="Hotdog Thioesterase"/>
    <property type="match status" value="1"/>
</dbReference>
<reference evidence="2" key="1">
    <citation type="submission" date="2014-09" db="EMBL/GenBank/DDBJ databases">
        <title>Whole genome shotgun sequence of Streptomyces sp. NBRC 110027.</title>
        <authorList>
            <person name="Komaki H."/>
            <person name="Ichikawa N."/>
            <person name="Katano-Makiyama Y."/>
            <person name="Hosoyama A."/>
            <person name="Hashimoto M."/>
            <person name="Uohara A."/>
            <person name="Kitahashi Y."/>
            <person name="Ohji S."/>
            <person name="Kimura A."/>
            <person name="Yamazoe A."/>
            <person name="Igarashi Y."/>
            <person name="Fujita N."/>
        </authorList>
    </citation>
    <scope>NUCLEOTIDE SEQUENCE [LARGE SCALE GENOMIC DNA]</scope>
    <source>
        <strain evidence="2">NBRC 110027</strain>
    </source>
</reference>
<dbReference type="Proteomes" id="UP000048965">
    <property type="component" value="Unassembled WGS sequence"/>
</dbReference>